<dbReference type="PANTHER" id="PTHR30346">
    <property type="entry name" value="TRANSCRIPTIONAL DUAL REGULATOR HCAR-RELATED"/>
    <property type="match status" value="1"/>
</dbReference>
<evidence type="ECO:0000256" key="3">
    <source>
        <dbReference type="ARBA" id="ARBA00023125"/>
    </source>
</evidence>
<dbReference type="SUPFAM" id="SSF53850">
    <property type="entry name" value="Periplasmic binding protein-like II"/>
    <property type="match status" value="1"/>
</dbReference>
<keyword evidence="2" id="KW-0805">Transcription regulation</keyword>
<evidence type="ECO:0000256" key="1">
    <source>
        <dbReference type="ARBA" id="ARBA00009437"/>
    </source>
</evidence>
<protein>
    <submittedName>
        <fullName evidence="6">LysR family transcriptional regulator</fullName>
    </submittedName>
</protein>
<dbReference type="Gene3D" id="1.10.10.10">
    <property type="entry name" value="Winged helix-like DNA-binding domain superfamily/Winged helix DNA-binding domain"/>
    <property type="match status" value="1"/>
</dbReference>
<comment type="caution">
    <text evidence="6">The sequence shown here is derived from an EMBL/GenBank/DDBJ whole genome shotgun (WGS) entry which is preliminary data.</text>
</comment>
<keyword evidence="4" id="KW-0804">Transcription</keyword>
<comment type="similarity">
    <text evidence="1">Belongs to the LysR transcriptional regulatory family.</text>
</comment>
<dbReference type="InterPro" id="IPR000847">
    <property type="entry name" value="LysR_HTH_N"/>
</dbReference>
<dbReference type="PROSITE" id="PS50931">
    <property type="entry name" value="HTH_LYSR"/>
    <property type="match status" value="1"/>
</dbReference>
<evidence type="ECO:0000256" key="2">
    <source>
        <dbReference type="ARBA" id="ARBA00023015"/>
    </source>
</evidence>
<dbReference type="SUPFAM" id="SSF46785">
    <property type="entry name" value="Winged helix' DNA-binding domain"/>
    <property type="match status" value="1"/>
</dbReference>
<name>A0A543CP90_9ACTN</name>
<dbReference type="FunFam" id="1.10.10.10:FF:000001">
    <property type="entry name" value="LysR family transcriptional regulator"/>
    <property type="match status" value="1"/>
</dbReference>
<organism evidence="6 7">
    <name type="scientific">Actinoallomurus bryophytorum</name>
    <dbReference type="NCBI Taxonomy" id="1490222"/>
    <lineage>
        <taxon>Bacteria</taxon>
        <taxon>Bacillati</taxon>
        <taxon>Actinomycetota</taxon>
        <taxon>Actinomycetes</taxon>
        <taxon>Streptosporangiales</taxon>
        <taxon>Thermomonosporaceae</taxon>
        <taxon>Actinoallomurus</taxon>
    </lineage>
</organism>
<dbReference type="CDD" id="cd08414">
    <property type="entry name" value="PBP2_LTTR_aromatics_like"/>
    <property type="match status" value="1"/>
</dbReference>
<dbReference type="Pfam" id="PF03466">
    <property type="entry name" value="LysR_substrate"/>
    <property type="match status" value="1"/>
</dbReference>
<sequence length="315" mass="34908">MGTDTPGGQGAYRVGVVVDLRLMRYVVAVADEGGFQRAAERLHMAQPPLSRQIRDLERELGVRLFERRPTRLTEPGRVFVESARRVLAAATGLVEDTRRAGRGETGLVRVGYIPSAAHETLPHLLAVMADERPGVQVDVREAWSAELDHALREERVDVVLARGIPDRDMYARETLRSEPLAVVLGERHPLASREAVHLRDLRGQAFCFFPRHVAPDSYDAVLAALTHTGERFDAWESPIPQARHDRLRTGEGFTVVPRSLRDDPPTGTVSLDILDDLPSVDLELVWRQDSLSPSAGALIEVARRLAVGDSWTPAH</sequence>
<evidence type="ECO:0000313" key="6">
    <source>
        <dbReference type="EMBL" id="TQL98903.1"/>
    </source>
</evidence>
<evidence type="ECO:0000259" key="5">
    <source>
        <dbReference type="PROSITE" id="PS50931"/>
    </source>
</evidence>
<feature type="domain" description="HTH lysR-type" evidence="5">
    <location>
        <begin position="18"/>
        <end position="73"/>
    </location>
</feature>
<accession>A0A543CP90</accession>
<evidence type="ECO:0000256" key="4">
    <source>
        <dbReference type="ARBA" id="ARBA00023163"/>
    </source>
</evidence>
<dbReference type="GO" id="GO:0003677">
    <property type="term" value="F:DNA binding"/>
    <property type="evidence" value="ECO:0007669"/>
    <property type="project" value="UniProtKB-KW"/>
</dbReference>
<dbReference type="AlphaFoldDB" id="A0A543CP90"/>
<keyword evidence="7" id="KW-1185">Reference proteome</keyword>
<dbReference type="Gene3D" id="3.40.190.10">
    <property type="entry name" value="Periplasmic binding protein-like II"/>
    <property type="match status" value="2"/>
</dbReference>
<keyword evidence="3" id="KW-0238">DNA-binding</keyword>
<dbReference type="Pfam" id="PF00126">
    <property type="entry name" value="HTH_1"/>
    <property type="match status" value="1"/>
</dbReference>
<dbReference type="GO" id="GO:0032993">
    <property type="term" value="C:protein-DNA complex"/>
    <property type="evidence" value="ECO:0007669"/>
    <property type="project" value="TreeGrafter"/>
</dbReference>
<dbReference type="InterPro" id="IPR036390">
    <property type="entry name" value="WH_DNA-bd_sf"/>
</dbReference>
<dbReference type="PRINTS" id="PR00039">
    <property type="entry name" value="HTHLYSR"/>
</dbReference>
<dbReference type="OrthoDB" id="3176554at2"/>
<dbReference type="EMBL" id="VFOZ01000001">
    <property type="protein sequence ID" value="TQL98903.1"/>
    <property type="molecule type" value="Genomic_DNA"/>
</dbReference>
<evidence type="ECO:0000313" key="7">
    <source>
        <dbReference type="Proteomes" id="UP000316096"/>
    </source>
</evidence>
<proteinExistence type="inferred from homology"/>
<dbReference type="Proteomes" id="UP000316096">
    <property type="component" value="Unassembled WGS sequence"/>
</dbReference>
<gene>
    <name evidence="6" type="ORF">FB559_4553</name>
</gene>
<reference evidence="6 7" key="1">
    <citation type="submission" date="2019-06" db="EMBL/GenBank/DDBJ databases">
        <title>Sequencing the genomes of 1000 actinobacteria strains.</title>
        <authorList>
            <person name="Klenk H.-P."/>
        </authorList>
    </citation>
    <scope>NUCLEOTIDE SEQUENCE [LARGE SCALE GENOMIC DNA]</scope>
    <source>
        <strain evidence="6 7">DSM 102200</strain>
    </source>
</reference>
<dbReference type="GO" id="GO:0003700">
    <property type="term" value="F:DNA-binding transcription factor activity"/>
    <property type="evidence" value="ECO:0007669"/>
    <property type="project" value="InterPro"/>
</dbReference>
<dbReference type="InterPro" id="IPR005119">
    <property type="entry name" value="LysR_subst-bd"/>
</dbReference>
<dbReference type="InterPro" id="IPR036388">
    <property type="entry name" value="WH-like_DNA-bd_sf"/>
</dbReference>
<dbReference type="PANTHER" id="PTHR30346:SF0">
    <property type="entry name" value="HCA OPERON TRANSCRIPTIONAL ACTIVATOR HCAR"/>
    <property type="match status" value="1"/>
</dbReference>